<evidence type="ECO:0000313" key="2">
    <source>
        <dbReference type="EMBL" id="PIW16341.1"/>
    </source>
</evidence>
<proteinExistence type="inferred from homology"/>
<comment type="caution">
    <text evidence="2">The sequence shown here is derived from an EMBL/GenBank/DDBJ whole genome shotgun (WGS) entry which is preliminary data.</text>
</comment>
<sequence length="263" mass="27471">MKTLSLEGKRALVCGASKGIGKAVAMLLAERGAEVVAVARNANTLKQLVNELPTPNHQAHSWLAADFSSPSLLASELQTFLAGEAPFQILIHNTGGPPPGLIHQASLEAFSLAFAQHLLAGQVLVQALLPGMQASQYGRIINIVSTSVRQPIPGLGVSNTVRAAVAAWAKTLADELAPMGITVNNVLPGFTRTERLAQIIATRAEKQGLSPEAVEAAMLAEVPAGRFAEPEETAEAVAFLASQAASYITGTHLPVDGGRLRPL</sequence>
<dbReference type="InterPro" id="IPR036291">
    <property type="entry name" value="NAD(P)-bd_dom_sf"/>
</dbReference>
<dbReference type="AlphaFoldDB" id="A0A2M7G3N9"/>
<dbReference type="Gene3D" id="3.40.50.720">
    <property type="entry name" value="NAD(P)-binding Rossmann-like Domain"/>
    <property type="match status" value="1"/>
</dbReference>
<gene>
    <name evidence="2" type="ORF">COW36_13505</name>
</gene>
<protein>
    <submittedName>
        <fullName evidence="2">Short-chain dehydrogenase</fullName>
    </submittedName>
</protein>
<evidence type="ECO:0000313" key="3">
    <source>
        <dbReference type="Proteomes" id="UP000231019"/>
    </source>
</evidence>
<dbReference type="PANTHER" id="PTHR42879">
    <property type="entry name" value="3-OXOACYL-(ACYL-CARRIER-PROTEIN) REDUCTASE"/>
    <property type="match status" value="1"/>
</dbReference>
<dbReference type="Pfam" id="PF13561">
    <property type="entry name" value="adh_short_C2"/>
    <property type="match status" value="1"/>
</dbReference>
<reference evidence="2 3" key="1">
    <citation type="submission" date="2017-09" db="EMBL/GenBank/DDBJ databases">
        <title>Depth-based differentiation of microbial function through sediment-hosted aquifers and enrichment of novel symbionts in the deep terrestrial subsurface.</title>
        <authorList>
            <person name="Probst A.J."/>
            <person name="Ladd B."/>
            <person name="Jarett J.K."/>
            <person name="Geller-Mcgrath D.E."/>
            <person name="Sieber C.M."/>
            <person name="Emerson J.B."/>
            <person name="Anantharaman K."/>
            <person name="Thomas B.C."/>
            <person name="Malmstrom R."/>
            <person name="Stieglmeier M."/>
            <person name="Klingl A."/>
            <person name="Woyke T."/>
            <person name="Ryan C.M."/>
            <person name="Banfield J.F."/>
        </authorList>
    </citation>
    <scope>NUCLEOTIDE SEQUENCE [LARGE SCALE GENOMIC DNA]</scope>
    <source>
        <strain evidence="2">CG17_big_fil_post_rev_8_21_14_2_50_48_46</strain>
    </source>
</reference>
<name>A0A2M7G3N9_9BACT</name>
<dbReference type="Proteomes" id="UP000231019">
    <property type="component" value="Unassembled WGS sequence"/>
</dbReference>
<dbReference type="InterPro" id="IPR002347">
    <property type="entry name" value="SDR_fam"/>
</dbReference>
<dbReference type="InterPro" id="IPR050259">
    <property type="entry name" value="SDR"/>
</dbReference>
<dbReference type="SUPFAM" id="SSF51735">
    <property type="entry name" value="NAD(P)-binding Rossmann-fold domains"/>
    <property type="match status" value="1"/>
</dbReference>
<dbReference type="PRINTS" id="PR00081">
    <property type="entry name" value="GDHRDH"/>
</dbReference>
<comment type="similarity">
    <text evidence="1">Belongs to the short-chain dehydrogenases/reductases (SDR) family.</text>
</comment>
<dbReference type="EMBL" id="PFFQ01000038">
    <property type="protein sequence ID" value="PIW16341.1"/>
    <property type="molecule type" value="Genomic_DNA"/>
</dbReference>
<organism evidence="2 3">
    <name type="scientific">bacterium (Candidatus Blackallbacteria) CG17_big_fil_post_rev_8_21_14_2_50_48_46</name>
    <dbReference type="NCBI Taxonomy" id="2014261"/>
    <lineage>
        <taxon>Bacteria</taxon>
        <taxon>Candidatus Blackallbacteria</taxon>
    </lineage>
</organism>
<evidence type="ECO:0000256" key="1">
    <source>
        <dbReference type="ARBA" id="ARBA00006484"/>
    </source>
</evidence>
<dbReference type="CDD" id="cd05344">
    <property type="entry name" value="BKR_like_SDR_like"/>
    <property type="match status" value="1"/>
</dbReference>
<accession>A0A2M7G3N9</accession>
<dbReference type="PANTHER" id="PTHR42879:SF6">
    <property type="entry name" value="NADPH-DEPENDENT REDUCTASE BACG"/>
    <property type="match status" value="1"/>
</dbReference>